<protein>
    <recommendedName>
        <fullName evidence="3">MOSC domain-containing protein</fullName>
    </recommendedName>
</protein>
<evidence type="ECO:0000256" key="1">
    <source>
        <dbReference type="SAM" id="Coils"/>
    </source>
</evidence>
<evidence type="ECO:0000256" key="2">
    <source>
        <dbReference type="SAM" id="MobiDB-lite"/>
    </source>
</evidence>
<evidence type="ECO:0000313" key="4">
    <source>
        <dbReference type="EMBL" id="CAE4641640.1"/>
    </source>
</evidence>
<name>A0A7S4SFG2_9STRA</name>
<dbReference type="SUPFAM" id="SSF50800">
    <property type="entry name" value="PK beta-barrel domain-like"/>
    <property type="match status" value="1"/>
</dbReference>
<dbReference type="InterPro" id="IPR052353">
    <property type="entry name" value="Benzoxazolinone_Detox_Enz"/>
</dbReference>
<dbReference type="Pfam" id="PF03473">
    <property type="entry name" value="MOSC"/>
    <property type="match status" value="1"/>
</dbReference>
<dbReference type="AlphaFoldDB" id="A0A7S4SFG2"/>
<dbReference type="InterPro" id="IPR005302">
    <property type="entry name" value="MoCF_Sase_C"/>
</dbReference>
<dbReference type="InterPro" id="IPR011037">
    <property type="entry name" value="Pyrv_Knase-like_insert_dom_sf"/>
</dbReference>
<feature type="domain" description="MOSC" evidence="3">
    <location>
        <begin position="117"/>
        <end position="304"/>
    </location>
</feature>
<dbReference type="EMBL" id="HBNS01042539">
    <property type="protein sequence ID" value="CAE4641640.1"/>
    <property type="molecule type" value="Transcribed_RNA"/>
</dbReference>
<dbReference type="PANTHER" id="PTHR30212:SF2">
    <property type="entry name" value="PROTEIN YIIM"/>
    <property type="match status" value="1"/>
</dbReference>
<dbReference type="Gene3D" id="2.40.33.20">
    <property type="entry name" value="PK beta-barrel domain-like"/>
    <property type="match status" value="1"/>
</dbReference>
<feature type="coiled-coil region" evidence="1">
    <location>
        <begin position="358"/>
        <end position="390"/>
    </location>
</feature>
<dbReference type="GO" id="GO:0003824">
    <property type="term" value="F:catalytic activity"/>
    <property type="evidence" value="ECO:0007669"/>
    <property type="project" value="InterPro"/>
</dbReference>
<feature type="region of interest" description="Disordered" evidence="2">
    <location>
        <begin position="87"/>
        <end position="107"/>
    </location>
</feature>
<dbReference type="GO" id="GO:0030151">
    <property type="term" value="F:molybdenum ion binding"/>
    <property type="evidence" value="ECO:0007669"/>
    <property type="project" value="InterPro"/>
</dbReference>
<feature type="region of interest" description="Disordered" evidence="2">
    <location>
        <begin position="51"/>
        <end position="70"/>
    </location>
</feature>
<keyword evidence="1" id="KW-0175">Coiled coil</keyword>
<dbReference type="PROSITE" id="PS51340">
    <property type="entry name" value="MOSC"/>
    <property type="match status" value="1"/>
</dbReference>
<feature type="region of interest" description="Disordered" evidence="2">
    <location>
        <begin position="1"/>
        <end position="21"/>
    </location>
</feature>
<feature type="compositionally biased region" description="Polar residues" evidence="2">
    <location>
        <begin position="1"/>
        <end position="18"/>
    </location>
</feature>
<evidence type="ECO:0000259" key="3">
    <source>
        <dbReference type="PROSITE" id="PS51340"/>
    </source>
</evidence>
<gene>
    <name evidence="4" type="ORF">DBRI00130_LOCUS33076</name>
</gene>
<proteinExistence type="predicted"/>
<sequence length="428" mass="48068">MAPNASAYQDFSSSSFQATGDDGKPISDGFASMIALQSMTVLGIYGRAPIPRRETLPEKPKDSDKAKDQTFCRRRLRVKPIFEDEECTDASEESANQSKHVSEECPANEKVADKVNVEPTKEGYEAALFIPGHGLVGSEMFHTKQKEHGWEDPTLEERAILFQSIENYAKIMSNPDLAVYALPQKLLEVEGEEGDAHTRFDKSNDEHVELILDNTSFGEQVVVRGVEASGISVGDIFEVEGGLSPLVVEVSSPRLPCSLVDRKHGSPFGMKGMRRYCMTHALAGWFTRVLVPGELRPGMVLTRTAHPYPKWTMTEISKALYSEGNRMELAKSKAHWKRSIEELRELHNLEPLGWYEWRWEAEKLLTKMEEEREKEEAENNETNKKRAESSGSFFERLTSSFNGACDVWCSASDLLFYCEPSPEEVAAA</sequence>
<dbReference type="GO" id="GO:0030170">
    <property type="term" value="F:pyridoxal phosphate binding"/>
    <property type="evidence" value="ECO:0007669"/>
    <property type="project" value="InterPro"/>
</dbReference>
<reference evidence="4" key="1">
    <citation type="submission" date="2021-01" db="EMBL/GenBank/DDBJ databases">
        <authorList>
            <person name="Corre E."/>
            <person name="Pelletier E."/>
            <person name="Niang G."/>
            <person name="Scheremetjew M."/>
            <person name="Finn R."/>
            <person name="Kale V."/>
            <person name="Holt S."/>
            <person name="Cochrane G."/>
            <person name="Meng A."/>
            <person name="Brown T."/>
            <person name="Cohen L."/>
        </authorList>
    </citation>
    <scope>NUCLEOTIDE SEQUENCE</scope>
    <source>
        <strain evidence="4">GSO104</strain>
    </source>
</reference>
<accession>A0A7S4SFG2</accession>
<dbReference type="PANTHER" id="PTHR30212">
    <property type="entry name" value="PROTEIN YIIM"/>
    <property type="match status" value="1"/>
</dbReference>
<organism evidence="4">
    <name type="scientific">Ditylum brightwellii</name>
    <dbReference type="NCBI Taxonomy" id="49249"/>
    <lineage>
        <taxon>Eukaryota</taxon>
        <taxon>Sar</taxon>
        <taxon>Stramenopiles</taxon>
        <taxon>Ochrophyta</taxon>
        <taxon>Bacillariophyta</taxon>
        <taxon>Mediophyceae</taxon>
        <taxon>Lithodesmiophycidae</taxon>
        <taxon>Lithodesmiales</taxon>
        <taxon>Lithodesmiaceae</taxon>
        <taxon>Ditylum</taxon>
    </lineage>
</organism>